<dbReference type="Gene3D" id="3.30.465.10">
    <property type="match status" value="1"/>
</dbReference>
<feature type="transmembrane region" description="Helical" evidence="7">
    <location>
        <begin position="89"/>
        <end position="108"/>
    </location>
</feature>
<dbReference type="Gene3D" id="3.10.580.10">
    <property type="entry name" value="CBS-domain"/>
    <property type="match status" value="1"/>
</dbReference>
<keyword evidence="3" id="KW-1003">Cell membrane</keyword>
<dbReference type="InterPro" id="IPR016169">
    <property type="entry name" value="FAD-bd_PCMH_sub2"/>
</dbReference>
<dbReference type="SMART" id="SM01091">
    <property type="entry name" value="CorC_HlyC"/>
    <property type="match status" value="1"/>
</dbReference>
<dbReference type="PROSITE" id="PS51371">
    <property type="entry name" value="CBS"/>
    <property type="match status" value="1"/>
</dbReference>
<dbReference type="Pfam" id="PF03471">
    <property type="entry name" value="CorC_HlyC"/>
    <property type="match status" value="1"/>
</dbReference>
<dbReference type="EMBL" id="CP159578">
    <property type="protein sequence ID" value="XCJ79196.1"/>
    <property type="molecule type" value="Genomic_DNA"/>
</dbReference>
<dbReference type="CDD" id="cd04590">
    <property type="entry name" value="CBS_pair_CorC_HlyC_assoc"/>
    <property type="match status" value="1"/>
</dbReference>
<keyword evidence="7" id="KW-0812">Transmembrane</keyword>
<evidence type="ECO:0000256" key="1">
    <source>
        <dbReference type="ARBA" id="ARBA00004651"/>
    </source>
</evidence>
<keyword evidence="7" id="KW-0472">Membrane</keyword>
<dbReference type="PANTHER" id="PTHR22777">
    <property type="entry name" value="HEMOLYSIN-RELATED"/>
    <property type="match status" value="1"/>
</dbReference>
<evidence type="ECO:0000256" key="5">
    <source>
        <dbReference type="ARBA" id="ARBA00023122"/>
    </source>
</evidence>
<dbReference type="InterPro" id="IPR036318">
    <property type="entry name" value="FAD-bd_PCMH-like_sf"/>
</dbReference>
<sequence length="525" mass="57991">MMLWFEFSWMLEPAAWAGLLTLVIIEIVLGIDNLVFIAILADKLPPAQRDRARVLGLSLALVMRLVLLAAISWLMGLTRPLFVLFEHGFSGRDLILIGGGLFLIYKATSELHDHLNAATAHQGRNRGHYAAFSVVVAQIVALDAVFSIDSVITAVGMVDHLMVMMIAVIIAVGLMLLASKPLTRFVGEHPTVILLCLGFLLMIGFSLVAEGMGLHIPKGYLYGAIGFSILIELMHEWRRRNEDRAGARLGARRARTADAVMRLISGGDMSLEQRAGEPLRDEGDDDDAAVFGADERRMVRGVLSMADKPISAVMTLRRDLDCVDLDEPLSVQQTQLRESTHATLVAIRGGERDAPLGVVHKKRLIDTLLTQAPLALETLVEQPLVLLENTSLVEALRQFQRSGALIAFVVDEFGTLEGVVTLFDILMDIAEEDPQAQGAQAKIRRVSADCYEIDASEDVVDVNQQLPEPLPLGRNYTSLGGLVVDRLETLPYIGARVEIERWQVEVRDVERHRIRRVRLCLAQPE</sequence>
<dbReference type="InterPro" id="IPR005170">
    <property type="entry name" value="Transptr-assoc_dom"/>
</dbReference>
<dbReference type="PANTHER" id="PTHR22777:SF30">
    <property type="entry name" value="UPF0053 PROTEIN YEGH"/>
    <property type="match status" value="1"/>
</dbReference>
<comment type="subcellular location">
    <subcellularLocation>
        <location evidence="1">Cell membrane</location>
        <topology evidence="1">Multi-pass membrane protein</topology>
    </subcellularLocation>
</comment>
<dbReference type="Pfam" id="PF03741">
    <property type="entry name" value="TerC"/>
    <property type="match status" value="1"/>
</dbReference>
<dbReference type="AlphaFoldDB" id="A0AB74U5M6"/>
<keyword evidence="5 6" id="KW-0129">CBS domain</keyword>
<feature type="transmembrane region" description="Helical" evidence="7">
    <location>
        <begin position="129"/>
        <end position="148"/>
    </location>
</feature>
<organism evidence="9">
    <name type="scientific">Salinicola endophyticus</name>
    <dbReference type="NCBI Taxonomy" id="1949083"/>
    <lineage>
        <taxon>Bacteria</taxon>
        <taxon>Pseudomonadati</taxon>
        <taxon>Pseudomonadota</taxon>
        <taxon>Gammaproteobacteria</taxon>
        <taxon>Oceanospirillales</taxon>
        <taxon>Halomonadaceae</taxon>
        <taxon>Salinicola</taxon>
    </lineage>
</organism>
<dbReference type="Pfam" id="PF00571">
    <property type="entry name" value="CBS"/>
    <property type="match status" value="1"/>
</dbReference>
<protein>
    <submittedName>
        <fullName evidence="9">Transporter associated domain-containing protein</fullName>
    </submittedName>
</protein>
<evidence type="ECO:0000256" key="4">
    <source>
        <dbReference type="ARBA" id="ARBA00022737"/>
    </source>
</evidence>
<feature type="transmembrane region" description="Helical" evidence="7">
    <location>
        <begin position="160"/>
        <end position="179"/>
    </location>
</feature>
<keyword evidence="4" id="KW-0677">Repeat</keyword>
<proteinExistence type="inferred from homology"/>
<evidence type="ECO:0000256" key="7">
    <source>
        <dbReference type="SAM" id="Phobius"/>
    </source>
</evidence>
<dbReference type="InterPro" id="IPR046342">
    <property type="entry name" value="CBS_dom_sf"/>
</dbReference>
<comment type="similarity">
    <text evidence="2">Belongs to the UPF0053 family.</text>
</comment>
<name>A0AB74U5M6_9GAMM</name>
<dbReference type="RefSeq" id="WP_353980145.1">
    <property type="nucleotide sequence ID" value="NZ_CP159578.1"/>
</dbReference>
<dbReference type="GO" id="GO:0005886">
    <property type="term" value="C:plasma membrane"/>
    <property type="evidence" value="ECO:0007669"/>
    <property type="project" value="UniProtKB-SubCell"/>
</dbReference>
<evidence type="ECO:0000313" key="9">
    <source>
        <dbReference type="EMBL" id="XCJ79196.1"/>
    </source>
</evidence>
<dbReference type="InterPro" id="IPR005496">
    <property type="entry name" value="Integral_membrane_TerC"/>
</dbReference>
<dbReference type="InterPro" id="IPR000644">
    <property type="entry name" value="CBS_dom"/>
</dbReference>
<dbReference type="GO" id="GO:0050660">
    <property type="term" value="F:flavin adenine dinucleotide binding"/>
    <property type="evidence" value="ECO:0007669"/>
    <property type="project" value="InterPro"/>
</dbReference>
<gene>
    <name evidence="9" type="ORF">ABV408_17380</name>
</gene>
<evidence type="ECO:0000256" key="2">
    <source>
        <dbReference type="ARBA" id="ARBA00006337"/>
    </source>
</evidence>
<feature type="transmembrane region" description="Helical" evidence="7">
    <location>
        <begin position="54"/>
        <end position="77"/>
    </location>
</feature>
<dbReference type="SUPFAM" id="SSF54631">
    <property type="entry name" value="CBS-domain pair"/>
    <property type="match status" value="1"/>
</dbReference>
<feature type="transmembrane region" description="Helical" evidence="7">
    <location>
        <begin position="15"/>
        <end position="42"/>
    </location>
</feature>
<reference evidence="9" key="1">
    <citation type="submission" date="2024-06" db="EMBL/GenBank/DDBJ databases">
        <title>Complete genome of Salinicola endophyticus HNIBRBA4755.</title>
        <authorList>
            <person name="Shin S.Y."/>
            <person name="Kang H."/>
            <person name="Song J."/>
        </authorList>
    </citation>
    <scope>NUCLEOTIDE SEQUENCE</scope>
    <source>
        <strain evidence="9">HNIBRBA4755</strain>
    </source>
</reference>
<feature type="domain" description="CBS" evidence="8">
    <location>
        <begin position="379"/>
        <end position="435"/>
    </location>
</feature>
<dbReference type="InterPro" id="IPR044751">
    <property type="entry name" value="Ion_transp-like_CBS"/>
</dbReference>
<evidence type="ECO:0000259" key="8">
    <source>
        <dbReference type="PROSITE" id="PS51371"/>
    </source>
</evidence>
<accession>A0AB74U5M6</accession>
<feature type="transmembrane region" description="Helical" evidence="7">
    <location>
        <begin position="191"/>
        <end position="209"/>
    </location>
</feature>
<dbReference type="SUPFAM" id="SSF56176">
    <property type="entry name" value="FAD-binding/transporter-associated domain-like"/>
    <property type="match status" value="1"/>
</dbReference>
<keyword evidence="7" id="KW-1133">Transmembrane helix</keyword>
<evidence type="ECO:0000256" key="3">
    <source>
        <dbReference type="ARBA" id="ARBA00022475"/>
    </source>
</evidence>
<evidence type="ECO:0000256" key="6">
    <source>
        <dbReference type="PROSITE-ProRule" id="PRU00703"/>
    </source>
</evidence>